<dbReference type="Proteomes" id="UP001157502">
    <property type="component" value="Chromosome 12"/>
</dbReference>
<proteinExistence type="predicted"/>
<sequence>MDWESTVKKLSSIKEDEEGSDNRNSALPKLSRTPLGLGRGFSSPLRSPLRSPLLPPRGPFRTPTDRQTQRPSNLNIPVVSFTCLPPDLSPRFVDGIETDSGRSLGQKFDFSPSVTQLYPPNPNPGIPTDSDTMQTIATLKVEMTGLSHQVSQVVRDLQEMTQLLRPLLQPLLQCSSQSVLSSLMAALTPPTAGSHAPLPTPHPSDPASACVKDPEMWRERRHSEPDLKTPYGRVPYIHSTPTGPVQLSFIDEERPVI</sequence>
<organism evidence="1 2">
    <name type="scientific">Dallia pectoralis</name>
    <name type="common">Alaska blackfish</name>
    <dbReference type="NCBI Taxonomy" id="75939"/>
    <lineage>
        <taxon>Eukaryota</taxon>
        <taxon>Metazoa</taxon>
        <taxon>Chordata</taxon>
        <taxon>Craniata</taxon>
        <taxon>Vertebrata</taxon>
        <taxon>Euteleostomi</taxon>
        <taxon>Actinopterygii</taxon>
        <taxon>Neopterygii</taxon>
        <taxon>Teleostei</taxon>
        <taxon>Protacanthopterygii</taxon>
        <taxon>Esociformes</taxon>
        <taxon>Umbridae</taxon>
        <taxon>Dallia</taxon>
    </lineage>
</organism>
<accession>A0ACC2GJK0</accession>
<keyword evidence="2" id="KW-1185">Reference proteome</keyword>
<protein>
    <submittedName>
        <fullName evidence="1">Uncharacterized protein</fullName>
    </submittedName>
</protein>
<evidence type="ECO:0000313" key="1">
    <source>
        <dbReference type="EMBL" id="KAJ8003943.1"/>
    </source>
</evidence>
<name>A0ACC2GJK0_DALPE</name>
<gene>
    <name evidence="1" type="ORF">DPEC_G00153650</name>
</gene>
<dbReference type="EMBL" id="CM055739">
    <property type="protein sequence ID" value="KAJ8003943.1"/>
    <property type="molecule type" value="Genomic_DNA"/>
</dbReference>
<reference evidence="1" key="1">
    <citation type="submission" date="2021-05" db="EMBL/GenBank/DDBJ databases">
        <authorList>
            <person name="Pan Q."/>
            <person name="Jouanno E."/>
            <person name="Zahm M."/>
            <person name="Klopp C."/>
            <person name="Cabau C."/>
            <person name="Louis A."/>
            <person name="Berthelot C."/>
            <person name="Parey E."/>
            <person name="Roest Crollius H."/>
            <person name="Montfort J."/>
            <person name="Robinson-Rechavi M."/>
            <person name="Bouchez O."/>
            <person name="Lampietro C."/>
            <person name="Lopez Roques C."/>
            <person name="Donnadieu C."/>
            <person name="Postlethwait J."/>
            <person name="Bobe J."/>
            <person name="Dillon D."/>
            <person name="Chandos A."/>
            <person name="von Hippel F."/>
            <person name="Guiguen Y."/>
        </authorList>
    </citation>
    <scope>NUCLEOTIDE SEQUENCE</scope>
    <source>
        <strain evidence="1">YG-Jan2019</strain>
    </source>
</reference>
<comment type="caution">
    <text evidence="1">The sequence shown here is derived from an EMBL/GenBank/DDBJ whole genome shotgun (WGS) entry which is preliminary data.</text>
</comment>
<evidence type="ECO:0000313" key="2">
    <source>
        <dbReference type="Proteomes" id="UP001157502"/>
    </source>
</evidence>